<dbReference type="Proteomes" id="UP000253507">
    <property type="component" value="Unassembled WGS sequence"/>
</dbReference>
<name>A0A367EVX9_9ACTN</name>
<evidence type="ECO:0000259" key="2">
    <source>
        <dbReference type="PROSITE" id="PS51674"/>
    </source>
</evidence>
<dbReference type="InterPro" id="IPR034768">
    <property type="entry name" value="4FE4S_WBL"/>
</dbReference>
<dbReference type="AlphaFoldDB" id="A0A367EVX9"/>
<dbReference type="EMBL" id="QOIM01000026">
    <property type="protein sequence ID" value="RCG21849.1"/>
    <property type="molecule type" value="Genomic_DNA"/>
</dbReference>
<evidence type="ECO:0000313" key="3">
    <source>
        <dbReference type="EMBL" id="RCG21849.1"/>
    </source>
</evidence>
<protein>
    <submittedName>
        <fullName evidence="3">WhiB family transcriptional regulator</fullName>
    </submittedName>
</protein>
<gene>
    <name evidence="3" type="ORF">DQ392_08780</name>
</gene>
<evidence type="ECO:0000256" key="1">
    <source>
        <dbReference type="SAM" id="MobiDB-lite"/>
    </source>
</evidence>
<organism evidence="3 4">
    <name type="scientific">Streptomyces reniochalinae</name>
    <dbReference type="NCBI Taxonomy" id="2250578"/>
    <lineage>
        <taxon>Bacteria</taxon>
        <taxon>Bacillati</taxon>
        <taxon>Actinomycetota</taxon>
        <taxon>Actinomycetes</taxon>
        <taxon>Kitasatosporales</taxon>
        <taxon>Streptomycetaceae</taxon>
        <taxon>Streptomyces</taxon>
    </lineage>
</organism>
<feature type="region of interest" description="Disordered" evidence="1">
    <location>
        <begin position="1"/>
        <end position="112"/>
    </location>
</feature>
<proteinExistence type="predicted"/>
<dbReference type="Pfam" id="PF02467">
    <property type="entry name" value="Whib"/>
    <property type="match status" value="1"/>
</dbReference>
<keyword evidence="4" id="KW-1185">Reference proteome</keyword>
<evidence type="ECO:0000313" key="4">
    <source>
        <dbReference type="Proteomes" id="UP000253507"/>
    </source>
</evidence>
<accession>A0A367EVX9</accession>
<dbReference type="PROSITE" id="PS51674">
    <property type="entry name" value="4FE4S_WBL"/>
    <property type="match status" value="1"/>
</dbReference>
<feature type="compositionally biased region" description="Basic residues" evidence="1">
    <location>
        <begin position="82"/>
        <end position="99"/>
    </location>
</feature>
<feature type="region of interest" description="Disordered" evidence="1">
    <location>
        <begin position="175"/>
        <end position="198"/>
    </location>
</feature>
<feature type="compositionally biased region" description="Basic residues" evidence="1">
    <location>
        <begin position="23"/>
        <end position="73"/>
    </location>
</feature>
<feature type="compositionally biased region" description="Basic residues" evidence="1">
    <location>
        <begin position="1"/>
        <end position="11"/>
    </location>
</feature>
<sequence length="198" mass="22530">MPTGPRHRRRTGQPDNCSAPQGRHPRLVRAPRLGRQHRRPRRPARPRDRRRPVHGQPARRRPRRRHRAPRPVRHPPPGDRHTGRRHRGLRPRPARRLPRPRTAPHTAGGGVNTSDWKAKAICADEPDFWYPVGNSGPAKADADLAKWICNARCYVRAQCREDVLQTEAGWPMDRRHGIAGGLSPSERLALDPTRTTAA</sequence>
<reference evidence="3 4" key="1">
    <citation type="submission" date="2018-06" db="EMBL/GenBank/DDBJ databases">
        <title>Streptomyces reniochalinae sp. nov. and Streptomyces diacarnus sp. nov. from marine sponges.</title>
        <authorList>
            <person name="Li L."/>
        </authorList>
    </citation>
    <scope>NUCLEOTIDE SEQUENCE [LARGE SCALE GENOMIC DNA]</scope>
    <source>
        <strain evidence="3 4">LHW50302</strain>
    </source>
</reference>
<comment type="caution">
    <text evidence="3">The sequence shown here is derived from an EMBL/GenBank/DDBJ whole genome shotgun (WGS) entry which is preliminary data.</text>
</comment>
<feature type="domain" description="4Fe-4S Wbl-type" evidence="2">
    <location>
        <begin position="121"/>
        <end position="189"/>
    </location>
</feature>